<gene>
    <name evidence="1" type="ORF">C8D97_111131</name>
</gene>
<dbReference type="InterPro" id="IPR025387">
    <property type="entry name" value="DUF4299"/>
</dbReference>
<accession>A0A316FI35</accession>
<dbReference type="OrthoDB" id="9152201at2"/>
<comment type="caution">
    <text evidence="1">The sequence shown here is derived from an EMBL/GenBank/DDBJ whole genome shotgun (WGS) entry which is preliminary data.</text>
</comment>
<reference evidence="1 2" key="1">
    <citation type="submission" date="2018-05" db="EMBL/GenBank/DDBJ databases">
        <title>Genomic Encyclopedia of Type Strains, Phase IV (KMG-IV): sequencing the most valuable type-strain genomes for metagenomic binning, comparative biology and taxonomic classification.</title>
        <authorList>
            <person name="Goeker M."/>
        </authorList>
    </citation>
    <scope>NUCLEOTIDE SEQUENCE [LARGE SCALE GENOMIC DNA]</scope>
    <source>
        <strain evidence="1 2">DSM 25350</strain>
    </source>
</reference>
<evidence type="ECO:0000313" key="1">
    <source>
        <dbReference type="EMBL" id="PWK47386.1"/>
    </source>
</evidence>
<name>A0A316FI35_9GAMM</name>
<dbReference type="EMBL" id="QGGU01000011">
    <property type="protein sequence ID" value="PWK47386.1"/>
    <property type="molecule type" value="Genomic_DNA"/>
</dbReference>
<proteinExistence type="predicted"/>
<dbReference type="AlphaFoldDB" id="A0A316FI35"/>
<dbReference type="RefSeq" id="WP_109764634.1">
    <property type="nucleotide sequence ID" value="NZ_QGGU01000011.1"/>
</dbReference>
<organism evidence="1 2">
    <name type="scientific">Pleionea mediterranea</name>
    <dbReference type="NCBI Taxonomy" id="523701"/>
    <lineage>
        <taxon>Bacteria</taxon>
        <taxon>Pseudomonadati</taxon>
        <taxon>Pseudomonadota</taxon>
        <taxon>Gammaproteobacteria</taxon>
        <taxon>Oceanospirillales</taxon>
        <taxon>Pleioneaceae</taxon>
        <taxon>Pleionea</taxon>
    </lineage>
</organism>
<evidence type="ECO:0000313" key="2">
    <source>
        <dbReference type="Proteomes" id="UP000245790"/>
    </source>
</evidence>
<sequence>MSFTFAINDVNSLSFKRLIEVLGINDLQFVDSHKKPENDLWPDGFTYVFRNKQSARPLEVDYENKRVGVRVFTGSSVEDHQLAIDLTKAIAKLNNSSITPEDNEKLSLTEFSSEYGSEWAKESAYRSVESIISFQQKKNQACMINGVYSEMEVGDRLVKQLMSDKESMHQEFFERLKKLNYLSDDDVFESNNLVLQNEDGTRNVRMAVYPKNIATLIFDKNTLVTVADDLQNENQESDSPVVTVEQLSELVGEQAKWLSERVLLLPEISGDDWERLISKAESVSIKDIFEYGYDCGNDQFASKERLSDKLTEEDIEVLIYAPVVSFCMVAMADGKVDNKEVKAFQTELAKGIVTDSELMMYIITNVISRFDSLIIDIFEAKVDLREILQQINHVVNQKLSKEDGNKFKVAMLEIGKNVAEASGGFLGFFGSKISKEEERALSALVIALGIEL</sequence>
<dbReference type="Proteomes" id="UP000245790">
    <property type="component" value="Unassembled WGS sequence"/>
</dbReference>
<protein>
    <submittedName>
        <fullName evidence="1">Uncharacterized protein DUF4299</fullName>
    </submittedName>
</protein>
<dbReference type="Pfam" id="PF14132">
    <property type="entry name" value="DUF4299"/>
    <property type="match status" value="1"/>
</dbReference>
<keyword evidence="2" id="KW-1185">Reference proteome</keyword>